<dbReference type="Gene3D" id="3.40.50.1820">
    <property type="entry name" value="alpha/beta hydrolase"/>
    <property type="match status" value="1"/>
</dbReference>
<dbReference type="EMBL" id="OGTP01000064">
    <property type="protein sequence ID" value="SPB19041.1"/>
    <property type="molecule type" value="Genomic_DNA"/>
</dbReference>
<organism evidence="6 7">
    <name type="scientific">Caballeronia novacaledonica</name>
    <dbReference type="NCBI Taxonomy" id="1544861"/>
    <lineage>
        <taxon>Bacteria</taxon>
        <taxon>Pseudomonadati</taxon>
        <taxon>Pseudomonadota</taxon>
        <taxon>Betaproteobacteria</taxon>
        <taxon>Burkholderiales</taxon>
        <taxon>Burkholderiaceae</taxon>
        <taxon>Caballeronia</taxon>
    </lineage>
</organism>
<evidence type="ECO:0000256" key="1">
    <source>
        <dbReference type="ARBA" id="ARBA00001957"/>
    </source>
</evidence>
<dbReference type="PROSITE" id="PS50075">
    <property type="entry name" value="CARRIER"/>
    <property type="match status" value="1"/>
</dbReference>
<evidence type="ECO:0000313" key="7">
    <source>
        <dbReference type="Proteomes" id="UP000238169"/>
    </source>
</evidence>
<accession>A0A2U3IFY7</accession>
<keyword evidence="3" id="KW-0596">Phosphopantetheine</keyword>
<dbReference type="SMART" id="SM00823">
    <property type="entry name" value="PKS_PP"/>
    <property type="match status" value="1"/>
</dbReference>
<dbReference type="SUPFAM" id="SSF47336">
    <property type="entry name" value="ACP-like"/>
    <property type="match status" value="1"/>
</dbReference>
<dbReference type="FunFam" id="3.30.300.30:FF:000010">
    <property type="entry name" value="Enterobactin synthetase component F"/>
    <property type="match status" value="1"/>
</dbReference>
<evidence type="ECO:0000256" key="4">
    <source>
        <dbReference type="ARBA" id="ARBA00022553"/>
    </source>
</evidence>
<dbReference type="GO" id="GO:0044550">
    <property type="term" value="P:secondary metabolite biosynthetic process"/>
    <property type="evidence" value="ECO:0007669"/>
    <property type="project" value="TreeGrafter"/>
</dbReference>
<dbReference type="GO" id="GO:0043041">
    <property type="term" value="P:amino acid activation for nonribosomal peptide biosynthetic process"/>
    <property type="evidence" value="ECO:0007669"/>
    <property type="project" value="TreeGrafter"/>
</dbReference>
<keyword evidence="4" id="KW-0597">Phosphoprotein</keyword>
<evidence type="ECO:0000256" key="2">
    <source>
        <dbReference type="ARBA" id="ARBA00006432"/>
    </source>
</evidence>
<name>A0A2U3IFY7_9BURK</name>
<dbReference type="InterPro" id="IPR020806">
    <property type="entry name" value="PKS_PP-bd"/>
</dbReference>
<gene>
    <name evidence="6" type="ORF">NOV72_06234</name>
</gene>
<dbReference type="AlphaFoldDB" id="A0A2U3IFY7"/>
<protein>
    <submittedName>
        <fullName evidence="6">Putative non-ribosomal peptide synthetase</fullName>
    </submittedName>
</protein>
<dbReference type="PANTHER" id="PTHR45527:SF14">
    <property type="entry name" value="PLIPASTATIN SYNTHASE SUBUNIT B"/>
    <property type="match status" value="1"/>
</dbReference>
<dbReference type="InterPro" id="IPR045851">
    <property type="entry name" value="AMP-bd_C_sf"/>
</dbReference>
<comment type="cofactor">
    <cofactor evidence="1">
        <name>pantetheine 4'-phosphate</name>
        <dbReference type="ChEBI" id="CHEBI:47942"/>
    </cofactor>
</comment>
<keyword evidence="7" id="KW-1185">Reference proteome</keyword>
<comment type="similarity">
    <text evidence="2">Belongs to the ATP-dependent AMP-binding enzyme family.</text>
</comment>
<dbReference type="Gene3D" id="3.30.300.30">
    <property type="match status" value="1"/>
</dbReference>
<dbReference type="InterPro" id="IPR029058">
    <property type="entry name" value="AB_hydrolase_fold"/>
</dbReference>
<dbReference type="InterPro" id="IPR009081">
    <property type="entry name" value="PP-bd_ACP"/>
</dbReference>
<sequence>MLDYLGRLDHQVKIRGFRIELGEIEARLAQLDHVREAVVIAHEGKLIAYVSSDASFDDRQAKTQLASSLPDYMVPWRIVVLDALPLSANGKVDRKALPAPSAEVDDAQWQAPQSALETQLATIWSELLGVARIGRNDNFFELGGNSLMAVRLNARIGLELNASLALAALFEAASLAALAQAIESTRDRTPGDRALDELDTFLDTL</sequence>
<dbReference type="InterPro" id="IPR025110">
    <property type="entry name" value="AMP-bd_C"/>
</dbReference>
<feature type="domain" description="Carrier" evidence="5">
    <location>
        <begin position="111"/>
        <end position="186"/>
    </location>
</feature>
<dbReference type="GO" id="GO:0005829">
    <property type="term" value="C:cytosol"/>
    <property type="evidence" value="ECO:0007669"/>
    <property type="project" value="TreeGrafter"/>
</dbReference>
<dbReference type="Pfam" id="PF00550">
    <property type="entry name" value="PP-binding"/>
    <property type="match status" value="1"/>
</dbReference>
<evidence type="ECO:0000313" key="6">
    <source>
        <dbReference type="EMBL" id="SPB19041.1"/>
    </source>
</evidence>
<dbReference type="PANTHER" id="PTHR45527">
    <property type="entry name" value="NONRIBOSOMAL PEPTIDE SYNTHETASE"/>
    <property type="match status" value="1"/>
</dbReference>
<evidence type="ECO:0000256" key="3">
    <source>
        <dbReference type="ARBA" id="ARBA00022450"/>
    </source>
</evidence>
<reference evidence="7" key="1">
    <citation type="submission" date="2018-01" db="EMBL/GenBank/DDBJ databases">
        <authorList>
            <person name="Peeters C."/>
        </authorList>
    </citation>
    <scope>NUCLEOTIDE SEQUENCE [LARGE SCALE GENOMIC DNA]</scope>
</reference>
<dbReference type="Pfam" id="PF13193">
    <property type="entry name" value="AMP-binding_C"/>
    <property type="match status" value="1"/>
</dbReference>
<evidence type="ECO:0000259" key="5">
    <source>
        <dbReference type="PROSITE" id="PS50075"/>
    </source>
</evidence>
<proteinExistence type="inferred from homology"/>
<dbReference type="SUPFAM" id="SSF56801">
    <property type="entry name" value="Acetyl-CoA synthetase-like"/>
    <property type="match status" value="1"/>
</dbReference>
<dbReference type="GO" id="GO:0031177">
    <property type="term" value="F:phosphopantetheine binding"/>
    <property type="evidence" value="ECO:0007669"/>
    <property type="project" value="InterPro"/>
</dbReference>
<dbReference type="FunFam" id="1.10.1200.10:FF:000005">
    <property type="entry name" value="Nonribosomal peptide synthetase 1"/>
    <property type="match status" value="1"/>
</dbReference>
<dbReference type="InterPro" id="IPR036736">
    <property type="entry name" value="ACP-like_sf"/>
</dbReference>
<dbReference type="Proteomes" id="UP000238169">
    <property type="component" value="Unassembled WGS sequence"/>
</dbReference>